<dbReference type="Gene3D" id="2.40.50.1020">
    <property type="entry name" value="LytTr DNA-binding domain"/>
    <property type="match status" value="1"/>
</dbReference>
<organism evidence="3 4">
    <name type="scientific">Steroidobacter flavus</name>
    <dbReference type="NCBI Taxonomy" id="1842136"/>
    <lineage>
        <taxon>Bacteria</taxon>
        <taxon>Pseudomonadati</taxon>
        <taxon>Pseudomonadota</taxon>
        <taxon>Gammaproteobacteria</taxon>
        <taxon>Steroidobacterales</taxon>
        <taxon>Steroidobacteraceae</taxon>
        <taxon>Steroidobacter</taxon>
    </lineage>
</organism>
<evidence type="ECO:0000313" key="3">
    <source>
        <dbReference type="EMBL" id="MFC4310506.1"/>
    </source>
</evidence>
<dbReference type="PROSITE" id="PS50930">
    <property type="entry name" value="HTH_LYTTR"/>
    <property type="match status" value="1"/>
</dbReference>
<dbReference type="SMART" id="SM00850">
    <property type="entry name" value="LytTR"/>
    <property type="match status" value="1"/>
</dbReference>
<protein>
    <submittedName>
        <fullName evidence="3">LytTR family DNA-binding domain-containing protein</fullName>
    </submittedName>
</protein>
<evidence type="ECO:0000259" key="2">
    <source>
        <dbReference type="PROSITE" id="PS50930"/>
    </source>
</evidence>
<dbReference type="Proteomes" id="UP001595904">
    <property type="component" value="Unassembled WGS sequence"/>
</dbReference>
<sequence>MKMKYHASVEQTSAHPSLRELYARSLVPELHDVTTPSIQKEPESRQSLRSPRLIGERAHRFHFLDTSSIDYLQVDGNYVTIHVGEDRYLTRATLKYLSDVLTPYDFMRIDRSLLINLQQVDYIERLESGRFGFQLHCGRYLVSNRERGGAILRLLRSGVF</sequence>
<name>A0ABV8SSU2_9GAMM</name>
<dbReference type="EMBL" id="JBHSDU010000003">
    <property type="protein sequence ID" value="MFC4310506.1"/>
    <property type="molecule type" value="Genomic_DNA"/>
</dbReference>
<dbReference type="Pfam" id="PF04397">
    <property type="entry name" value="LytTR"/>
    <property type="match status" value="1"/>
</dbReference>
<proteinExistence type="predicted"/>
<keyword evidence="4" id="KW-1185">Reference proteome</keyword>
<accession>A0ABV8SSU2</accession>
<dbReference type="GO" id="GO:0003677">
    <property type="term" value="F:DNA binding"/>
    <property type="evidence" value="ECO:0007669"/>
    <property type="project" value="UniProtKB-KW"/>
</dbReference>
<gene>
    <name evidence="3" type="ORF">ACFPN2_15550</name>
</gene>
<reference evidence="4" key="1">
    <citation type="journal article" date="2019" name="Int. J. Syst. Evol. Microbiol.">
        <title>The Global Catalogue of Microorganisms (GCM) 10K type strain sequencing project: providing services to taxonomists for standard genome sequencing and annotation.</title>
        <authorList>
            <consortium name="The Broad Institute Genomics Platform"/>
            <consortium name="The Broad Institute Genome Sequencing Center for Infectious Disease"/>
            <person name="Wu L."/>
            <person name="Ma J."/>
        </authorList>
    </citation>
    <scope>NUCLEOTIDE SEQUENCE [LARGE SCALE GENOMIC DNA]</scope>
    <source>
        <strain evidence="4">CGMCC 1.10759</strain>
    </source>
</reference>
<dbReference type="PANTHER" id="PTHR37299">
    <property type="entry name" value="TRANSCRIPTIONAL REGULATOR-RELATED"/>
    <property type="match status" value="1"/>
</dbReference>
<dbReference type="RefSeq" id="WP_380598045.1">
    <property type="nucleotide sequence ID" value="NZ_JBHSDU010000003.1"/>
</dbReference>
<evidence type="ECO:0000313" key="4">
    <source>
        <dbReference type="Proteomes" id="UP001595904"/>
    </source>
</evidence>
<feature type="domain" description="HTH LytTR-type" evidence="2">
    <location>
        <begin position="53"/>
        <end position="131"/>
    </location>
</feature>
<keyword evidence="3" id="KW-0238">DNA-binding</keyword>
<dbReference type="PANTHER" id="PTHR37299:SF1">
    <property type="entry name" value="STAGE 0 SPORULATION PROTEIN A HOMOLOG"/>
    <property type="match status" value="1"/>
</dbReference>
<comment type="caution">
    <text evidence="3">The sequence shown here is derived from an EMBL/GenBank/DDBJ whole genome shotgun (WGS) entry which is preliminary data.</text>
</comment>
<evidence type="ECO:0000256" key="1">
    <source>
        <dbReference type="ARBA" id="ARBA00023012"/>
    </source>
</evidence>
<dbReference type="InterPro" id="IPR046947">
    <property type="entry name" value="LytR-like"/>
</dbReference>
<keyword evidence="1" id="KW-0902">Two-component regulatory system</keyword>
<dbReference type="InterPro" id="IPR007492">
    <property type="entry name" value="LytTR_DNA-bd_dom"/>
</dbReference>